<comment type="similarity">
    <text evidence="2">Belongs to the POU transcription factor family. Class-1 subfamily.</text>
</comment>
<keyword evidence="3" id="KW-0805">Transcription regulation</keyword>
<evidence type="ECO:0000259" key="12">
    <source>
        <dbReference type="PROSITE" id="PS50071"/>
    </source>
</evidence>
<keyword evidence="4 9" id="KW-0238">DNA-binding</keyword>
<dbReference type="SUPFAM" id="SSF46689">
    <property type="entry name" value="Homeodomain-like"/>
    <property type="match status" value="1"/>
</dbReference>
<name>A0ABS2YPF0_POLSP</name>
<keyword evidence="7 11" id="KW-0804">Transcription</keyword>
<accession>A0ABS2YPF0</accession>
<dbReference type="PANTHER" id="PTHR11636">
    <property type="entry name" value="POU DOMAIN"/>
    <property type="match status" value="1"/>
</dbReference>
<evidence type="ECO:0000256" key="5">
    <source>
        <dbReference type="ARBA" id="ARBA00023155"/>
    </source>
</evidence>
<evidence type="ECO:0000256" key="6">
    <source>
        <dbReference type="ARBA" id="ARBA00023159"/>
    </source>
</evidence>
<evidence type="ECO:0000259" key="13">
    <source>
        <dbReference type="PROSITE" id="PS51179"/>
    </source>
</evidence>
<feature type="non-terminal residue" evidence="14">
    <location>
        <position position="1"/>
    </location>
</feature>
<dbReference type="InterPro" id="IPR001356">
    <property type="entry name" value="HD"/>
</dbReference>
<evidence type="ECO:0000256" key="10">
    <source>
        <dbReference type="RuleBase" id="RU000682"/>
    </source>
</evidence>
<feature type="non-terminal residue" evidence="14">
    <location>
        <position position="363"/>
    </location>
</feature>
<dbReference type="Proteomes" id="UP001166093">
    <property type="component" value="Unassembled WGS sequence"/>
</dbReference>
<dbReference type="SUPFAM" id="SSF47413">
    <property type="entry name" value="lambda repressor-like DNA-binding domains"/>
    <property type="match status" value="1"/>
</dbReference>
<keyword evidence="8 9" id="KW-0539">Nucleus</keyword>
<reference evidence="14" key="1">
    <citation type="journal article" date="2021" name="Cell">
        <title>Tracing the genetic footprints of vertebrate landing in non-teleost ray-finned fishes.</title>
        <authorList>
            <person name="Bi X."/>
            <person name="Wang K."/>
            <person name="Yang L."/>
            <person name="Pan H."/>
            <person name="Jiang H."/>
            <person name="Wei Q."/>
            <person name="Fang M."/>
            <person name="Yu H."/>
            <person name="Zhu C."/>
            <person name="Cai Y."/>
            <person name="He Y."/>
            <person name="Gan X."/>
            <person name="Zeng H."/>
            <person name="Yu D."/>
            <person name="Zhu Y."/>
            <person name="Jiang H."/>
            <person name="Qiu Q."/>
            <person name="Yang H."/>
            <person name="Zhang Y.E."/>
            <person name="Wang W."/>
            <person name="Zhu M."/>
            <person name="He S."/>
            <person name="Zhang G."/>
        </authorList>
    </citation>
    <scope>NUCLEOTIDE SEQUENCE</scope>
    <source>
        <strain evidence="14">Pddl_001</strain>
    </source>
</reference>
<dbReference type="Gene3D" id="1.10.260.40">
    <property type="entry name" value="lambda repressor-like DNA-binding domains"/>
    <property type="match status" value="1"/>
</dbReference>
<dbReference type="Gene3D" id="1.10.10.60">
    <property type="entry name" value="Homeodomain-like"/>
    <property type="match status" value="1"/>
</dbReference>
<keyword evidence="15" id="KW-1185">Reference proteome</keyword>
<dbReference type="Pfam" id="PF00046">
    <property type="entry name" value="Homeodomain"/>
    <property type="match status" value="1"/>
</dbReference>
<evidence type="ECO:0000313" key="15">
    <source>
        <dbReference type="Proteomes" id="UP001166093"/>
    </source>
</evidence>
<dbReference type="InterPro" id="IPR010982">
    <property type="entry name" value="Lambda_DNA-bd_dom_sf"/>
</dbReference>
<dbReference type="PROSITE" id="PS00027">
    <property type="entry name" value="HOMEOBOX_1"/>
    <property type="match status" value="1"/>
</dbReference>
<comment type="caution">
    <text evidence="14">The sequence shown here is derived from an EMBL/GenBank/DDBJ whole genome shotgun (WGS) entry which is preliminary data.</text>
</comment>
<proteinExistence type="inferred from homology"/>
<evidence type="ECO:0000256" key="4">
    <source>
        <dbReference type="ARBA" id="ARBA00023125"/>
    </source>
</evidence>
<evidence type="ECO:0000256" key="9">
    <source>
        <dbReference type="PROSITE-ProRule" id="PRU00108"/>
    </source>
</evidence>
<dbReference type="SMART" id="SM00389">
    <property type="entry name" value="HOX"/>
    <property type="match status" value="1"/>
</dbReference>
<evidence type="ECO:0000256" key="8">
    <source>
        <dbReference type="ARBA" id="ARBA00023242"/>
    </source>
</evidence>
<comment type="subcellular location">
    <subcellularLocation>
        <location evidence="1 9 10">Nucleus</location>
    </subcellularLocation>
</comment>
<evidence type="ECO:0000256" key="1">
    <source>
        <dbReference type="ARBA" id="ARBA00004123"/>
    </source>
</evidence>
<dbReference type="EMBL" id="JAAWVQ010173043">
    <property type="protein sequence ID" value="MBN3288176.1"/>
    <property type="molecule type" value="Genomic_DNA"/>
</dbReference>
<dbReference type="Pfam" id="PF00157">
    <property type="entry name" value="Pou"/>
    <property type="match status" value="1"/>
</dbReference>
<feature type="domain" description="Homeobox" evidence="12">
    <location>
        <begin position="289"/>
        <end position="343"/>
    </location>
</feature>
<evidence type="ECO:0000256" key="3">
    <source>
        <dbReference type="ARBA" id="ARBA00023015"/>
    </source>
</evidence>
<dbReference type="InterPro" id="IPR000327">
    <property type="entry name" value="POU_dom"/>
</dbReference>
<evidence type="ECO:0000256" key="11">
    <source>
        <dbReference type="RuleBase" id="RU361194"/>
    </source>
</evidence>
<protein>
    <recommendedName>
        <fullName evidence="11">POU domain protein</fullName>
    </recommendedName>
</protein>
<dbReference type="PROSITE" id="PS00035">
    <property type="entry name" value="POU_1"/>
    <property type="match status" value="1"/>
</dbReference>
<dbReference type="PROSITE" id="PS00465">
    <property type="entry name" value="POU_2"/>
    <property type="match status" value="1"/>
</dbReference>
<keyword evidence="6" id="KW-0010">Activator</keyword>
<dbReference type="InterPro" id="IPR009057">
    <property type="entry name" value="Homeodomain-like_sf"/>
</dbReference>
<dbReference type="PROSITE" id="PS51179">
    <property type="entry name" value="POU_3"/>
    <property type="match status" value="1"/>
</dbReference>
<gene>
    <name evidence="14" type="primary">Pou1f1_1</name>
    <name evidence="14" type="ORF">GTO93_0009113</name>
</gene>
<dbReference type="SMART" id="SM00352">
    <property type="entry name" value="POU"/>
    <property type="match status" value="1"/>
</dbReference>
<dbReference type="InterPro" id="IPR050255">
    <property type="entry name" value="POU_domain_TF"/>
</dbReference>
<dbReference type="PANTHER" id="PTHR11636:SF84">
    <property type="entry name" value="NETRIN-1-RELATED"/>
    <property type="match status" value="1"/>
</dbReference>
<evidence type="ECO:0000256" key="7">
    <source>
        <dbReference type="ARBA" id="ARBA00023163"/>
    </source>
</evidence>
<dbReference type="PRINTS" id="PR00028">
    <property type="entry name" value="POUDOMAIN"/>
</dbReference>
<sequence>MACQVFATADSFTGLAMDTSVLPHIMYHASPSERLPVSNHSTNVVSTVPSGLSLLQSSKHSHMHLSSSLLGNTSAGLHYSVPPCHYGNQQATCGMMTGIKSTAQDVLSASISQTRILQTCSVPHPSIVNGANTLQAGAVITYEEFQEKDFDTLHMSMVLNGGLTPCLYKFPEHTLNNSSCALGHSFTPLHQSLLAEDSCLSDFKQKKSSSTDEPVDMDSPEIRKLEKFANDFKLRRIRLGYTQTNVGEALAAMHSSEFSQTTICRFENLQLSFKNACKLKSREVAGGGRTSWSLTAKDALGRHFREKSKPSSQEIVRMAEGLHLEKEVVRVWFCNCRQREKRVKTSLHQSTFLSLSKDQACCR</sequence>
<feature type="DNA-binding region" description="Homeobox" evidence="9">
    <location>
        <begin position="291"/>
        <end position="344"/>
    </location>
</feature>
<dbReference type="PROSITE" id="PS50071">
    <property type="entry name" value="HOMEOBOX_2"/>
    <property type="match status" value="1"/>
</dbReference>
<dbReference type="InterPro" id="IPR017970">
    <property type="entry name" value="Homeobox_CS"/>
</dbReference>
<evidence type="ECO:0000313" key="14">
    <source>
        <dbReference type="EMBL" id="MBN3288176.1"/>
    </source>
</evidence>
<evidence type="ECO:0000256" key="2">
    <source>
        <dbReference type="ARBA" id="ARBA00008811"/>
    </source>
</evidence>
<dbReference type="CDD" id="cd00086">
    <property type="entry name" value="homeodomain"/>
    <property type="match status" value="1"/>
</dbReference>
<dbReference type="InterPro" id="IPR013847">
    <property type="entry name" value="POU"/>
</dbReference>
<organism evidence="14 15">
    <name type="scientific">Polyodon spathula</name>
    <name type="common">North American paddlefish</name>
    <name type="synonym">Squalus spathula</name>
    <dbReference type="NCBI Taxonomy" id="7913"/>
    <lineage>
        <taxon>Eukaryota</taxon>
        <taxon>Metazoa</taxon>
        <taxon>Chordata</taxon>
        <taxon>Craniata</taxon>
        <taxon>Vertebrata</taxon>
        <taxon>Euteleostomi</taxon>
        <taxon>Actinopterygii</taxon>
        <taxon>Chondrostei</taxon>
        <taxon>Acipenseriformes</taxon>
        <taxon>Polyodontidae</taxon>
        <taxon>Polyodon</taxon>
    </lineage>
</organism>
<feature type="domain" description="POU-specific" evidence="13">
    <location>
        <begin position="217"/>
        <end position="291"/>
    </location>
</feature>
<keyword evidence="5 9" id="KW-0371">Homeobox</keyword>